<name>A0A284S4N0_ARMOS</name>
<organism evidence="1 2">
    <name type="scientific">Armillaria ostoyae</name>
    <name type="common">Armillaria root rot fungus</name>
    <dbReference type="NCBI Taxonomy" id="47428"/>
    <lineage>
        <taxon>Eukaryota</taxon>
        <taxon>Fungi</taxon>
        <taxon>Dikarya</taxon>
        <taxon>Basidiomycota</taxon>
        <taxon>Agaricomycotina</taxon>
        <taxon>Agaricomycetes</taxon>
        <taxon>Agaricomycetidae</taxon>
        <taxon>Agaricales</taxon>
        <taxon>Marasmiineae</taxon>
        <taxon>Physalacriaceae</taxon>
        <taxon>Armillaria</taxon>
    </lineage>
</organism>
<evidence type="ECO:0000313" key="2">
    <source>
        <dbReference type="Proteomes" id="UP000219338"/>
    </source>
</evidence>
<sequence length="102" mass="11683">MSWRFDSTIVVSRSHRLHPASTPIRPAVFFASCFMGHHLSRFMDISSVFFPAWQRVTYTTTCPPMRALLLHQTSSESHNANLQHRAVKVRDNCINDDADVPQ</sequence>
<dbReference type="EMBL" id="FUEG01000032">
    <property type="protein sequence ID" value="SJL15945.1"/>
    <property type="molecule type" value="Genomic_DNA"/>
</dbReference>
<proteinExistence type="predicted"/>
<accession>A0A284S4N0</accession>
<protein>
    <submittedName>
        <fullName evidence="1">Uncharacterized protein</fullName>
    </submittedName>
</protein>
<reference evidence="2" key="1">
    <citation type="journal article" date="2017" name="Nat. Ecol. Evol.">
        <title>Genome expansion and lineage-specific genetic innovations in the forest pathogenic fungi Armillaria.</title>
        <authorList>
            <person name="Sipos G."/>
            <person name="Prasanna A.N."/>
            <person name="Walter M.C."/>
            <person name="O'Connor E."/>
            <person name="Balint B."/>
            <person name="Krizsan K."/>
            <person name="Kiss B."/>
            <person name="Hess J."/>
            <person name="Varga T."/>
            <person name="Slot J."/>
            <person name="Riley R."/>
            <person name="Boka B."/>
            <person name="Rigling D."/>
            <person name="Barry K."/>
            <person name="Lee J."/>
            <person name="Mihaltcheva S."/>
            <person name="LaButti K."/>
            <person name="Lipzen A."/>
            <person name="Waldron R."/>
            <person name="Moloney N.M."/>
            <person name="Sperisen C."/>
            <person name="Kredics L."/>
            <person name="Vagvoelgyi C."/>
            <person name="Patrignani A."/>
            <person name="Fitzpatrick D."/>
            <person name="Nagy I."/>
            <person name="Doyle S."/>
            <person name="Anderson J.B."/>
            <person name="Grigoriev I.V."/>
            <person name="Gueldener U."/>
            <person name="Muensterkoetter M."/>
            <person name="Nagy L.G."/>
        </authorList>
    </citation>
    <scope>NUCLEOTIDE SEQUENCE [LARGE SCALE GENOMIC DNA]</scope>
    <source>
        <strain evidence="2">C18/9</strain>
    </source>
</reference>
<dbReference type="AlphaFoldDB" id="A0A284S4N0"/>
<gene>
    <name evidence="1" type="ORF">ARMOST_19457</name>
</gene>
<dbReference type="Proteomes" id="UP000219338">
    <property type="component" value="Unassembled WGS sequence"/>
</dbReference>
<evidence type="ECO:0000313" key="1">
    <source>
        <dbReference type="EMBL" id="SJL15945.1"/>
    </source>
</evidence>
<keyword evidence="2" id="KW-1185">Reference proteome</keyword>